<proteinExistence type="predicted"/>
<keyword evidence="8" id="KW-0732">Signal</keyword>
<keyword evidence="11" id="KW-1185">Reference proteome</keyword>
<evidence type="ECO:0000256" key="2">
    <source>
        <dbReference type="ARBA" id="ARBA00002388"/>
    </source>
</evidence>
<dbReference type="PANTHER" id="PTHR45779">
    <property type="entry name" value="PEPTIDYLPROLYL ISOMERASE"/>
    <property type="match status" value="1"/>
</dbReference>
<evidence type="ECO:0000313" key="11">
    <source>
        <dbReference type="Proteomes" id="UP001391051"/>
    </source>
</evidence>
<feature type="domain" description="PPIase FKBP-type" evidence="9">
    <location>
        <begin position="40"/>
        <end position="132"/>
    </location>
</feature>
<evidence type="ECO:0000256" key="8">
    <source>
        <dbReference type="SAM" id="SignalP"/>
    </source>
</evidence>
<comment type="caution">
    <text evidence="10">The sequence shown here is derived from an EMBL/GenBank/DDBJ whole genome shotgun (WGS) entry which is preliminary data.</text>
</comment>
<name>A0ABR1QPM8_9PEZI</name>
<feature type="chain" id="PRO_5047403598" description="peptidylprolyl isomerase" evidence="8">
    <location>
        <begin position="21"/>
        <end position="206"/>
    </location>
</feature>
<dbReference type="GeneID" id="92072003"/>
<evidence type="ECO:0000256" key="4">
    <source>
        <dbReference type="ARBA" id="ARBA00023110"/>
    </source>
</evidence>
<dbReference type="EMBL" id="JAQQWE010000002">
    <property type="protein sequence ID" value="KAK7961894.1"/>
    <property type="molecule type" value="Genomic_DNA"/>
</dbReference>
<dbReference type="InterPro" id="IPR001179">
    <property type="entry name" value="PPIase_FKBP_dom"/>
</dbReference>
<comment type="catalytic activity">
    <reaction evidence="1 6">
        <text>[protein]-peptidylproline (omega=180) = [protein]-peptidylproline (omega=0)</text>
        <dbReference type="Rhea" id="RHEA:16237"/>
        <dbReference type="Rhea" id="RHEA-COMP:10747"/>
        <dbReference type="Rhea" id="RHEA-COMP:10748"/>
        <dbReference type="ChEBI" id="CHEBI:83833"/>
        <dbReference type="ChEBI" id="CHEBI:83834"/>
        <dbReference type="EC" id="5.2.1.8"/>
    </reaction>
</comment>
<accession>A0ABR1QPM8</accession>
<evidence type="ECO:0000256" key="7">
    <source>
        <dbReference type="SAM" id="MobiDB-lite"/>
    </source>
</evidence>
<dbReference type="Pfam" id="PF00254">
    <property type="entry name" value="FKBP_C"/>
    <property type="match status" value="1"/>
</dbReference>
<dbReference type="SUPFAM" id="SSF54534">
    <property type="entry name" value="FKBP-like"/>
    <property type="match status" value="1"/>
</dbReference>
<keyword evidence="5 6" id="KW-0413">Isomerase</keyword>
<reference evidence="10 11" key="1">
    <citation type="submission" date="2023-01" db="EMBL/GenBank/DDBJ databases">
        <title>Analysis of 21 Apiospora genomes using comparative genomics revels a genus with tremendous synthesis potential of carbohydrate active enzymes and secondary metabolites.</title>
        <authorList>
            <person name="Sorensen T."/>
        </authorList>
    </citation>
    <scope>NUCLEOTIDE SEQUENCE [LARGE SCALE GENOMIC DNA]</scope>
    <source>
        <strain evidence="10 11">CBS 24483</strain>
    </source>
</reference>
<organism evidence="10 11">
    <name type="scientific">Apiospora aurea</name>
    <dbReference type="NCBI Taxonomy" id="335848"/>
    <lineage>
        <taxon>Eukaryota</taxon>
        <taxon>Fungi</taxon>
        <taxon>Dikarya</taxon>
        <taxon>Ascomycota</taxon>
        <taxon>Pezizomycotina</taxon>
        <taxon>Sordariomycetes</taxon>
        <taxon>Xylariomycetidae</taxon>
        <taxon>Amphisphaeriales</taxon>
        <taxon>Apiosporaceae</taxon>
        <taxon>Apiospora</taxon>
    </lineage>
</organism>
<comment type="function">
    <text evidence="2">PPIases accelerate the folding of proteins. It catalyzes the cis-trans isomerization of proline imidic peptide bonds in oligopeptides.</text>
</comment>
<evidence type="ECO:0000256" key="5">
    <source>
        <dbReference type="ARBA" id="ARBA00023235"/>
    </source>
</evidence>
<evidence type="ECO:0000259" key="9">
    <source>
        <dbReference type="PROSITE" id="PS50059"/>
    </source>
</evidence>
<dbReference type="InterPro" id="IPR046357">
    <property type="entry name" value="PPIase_dom_sf"/>
</dbReference>
<feature type="region of interest" description="Disordered" evidence="7">
    <location>
        <begin position="145"/>
        <end position="182"/>
    </location>
</feature>
<keyword evidence="4 6" id="KW-0697">Rotamase</keyword>
<evidence type="ECO:0000256" key="3">
    <source>
        <dbReference type="ARBA" id="ARBA00013194"/>
    </source>
</evidence>
<evidence type="ECO:0000313" key="10">
    <source>
        <dbReference type="EMBL" id="KAK7961894.1"/>
    </source>
</evidence>
<dbReference type="PANTHER" id="PTHR45779:SF7">
    <property type="entry name" value="PEPTIDYLPROLYL ISOMERASE"/>
    <property type="match status" value="1"/>
</dbReference>
<dbReference type="RefSeq" id="XP_066704005.1">
    <property type="nucleotide sequence ID" value="XM_066838941.1"/>
</dbReference>
<dbReference type="PROSITE" id="PS50059">
    <property type="entry name" value="FKBP_PPIASE"/>
    <property type="match status" value="1"/>
</dbReference>
<dbReference type="InterPro" id="IPR044609">
    <property type="entry name" value="FKBP2/11"/>
</dbReference>
<sequence length="206" mass="21367">MKNLIFPLSLVASAAVGAMAAELKIEVTQAVDCDRKTKKGDAVEMHYKGTLAANGNKFDASYDRNVPFKFNLGTGQVIAGWDEGLLDMSRTRSNIAYSTLTIPPEKGYGQRNMGPIPAGSTLVFETELLGIKGVPKPESIKYKSASSTASSAASDASSTASEAAETASEKATGGVKEAVASAASAAADAAGTMLVDTDDVQEHNEL</sequence>
<protein>
    <recommendedName>
        <fullName evidence="3 6">peptidylprolyl isomerase</fullName>
        <ecNumber evidence="3 6">5.2.1.8</ecNumber>
    </recommendedName>
</protein>
<feature type="signal peptide" evidence="8">
    <location>
        <begin position="1"/>
        <end position="20"/>
    </location>
</feature>
<dbReference type="Gene3D" id="3.10.50.40">
    <property type="match status" value="1"/>
</dbReference>
<evidence type="ECO:0000256" key="6">
    <source>
        <dbReference type="PROSITE-ProRule" id="PRU00277"/>
    </source>
</evidence>
<evidence type="ECO:0000256" key="1">
    <source>
        <dbReference type="ARBA" id="ARBA00000971"/>
    </source>
</evidence>
<dbReference type="Proteomes" id="UP001391051">
    <property type="component" value="Unassembled WGS sequence"/>
</dbReference>
<dbReference type="EC" id="5.2.1.8" evidence="3 6"/>
<gene>
    <name evidence="10" type="ORF">PG986_002719</name>
</gene>